<accession>X0SQA5</accession>
<feature type="domain" description="DNA polymerase III delta N-terminal" evidence="5">
    <location>
        <begin position="3"/>
        <end position="128"/>
    </location>
</feature>
<keyword evidence="3" id="KW-0235">DNA replication</keyword>
<dbReference type="Pfam" id="PF06144">
    <property type="entry name" value="DNA_pol3_delta"/>
    <property type="match status" value="1"/>
</dbReference>
<reference evidence="6" key="1">
    <citation type="journal article" date="2014" name="Front. Microbiol.">
        <title>High frequency of phylogenetically diverse reductive dehalogenase-homologous genes in deep subseafloor sedimentary metagenomes.</title>
        <authorList>
            <person name="Kawai M."/>
            <person name="Futagami T."/>
            <person name="Toyoda A."/>
            <person name="Takaki Y."/>
            <person name="Nishi S."/>
            <person name="Hori S."/>
            <person name="Arai W."/>
            <person name="Tsubouchi T."/>
            <person name="Morono Y."/>
            <person name="Uchiyama I."/>
            <person name="Ito T."/>
            <person name="Fujiyama A."/>
            <person name="Inagaki F."/>
            <person name="Takami H."/>
        </authorList>
    </citation>
    <scope>NUCLEOTIDE SEQUENCE</scope>
    <source>
        <strain evidence="6">Expedition CK06-06</strain>
    </source>
</reference>
<gene>
    <name evidence="6" type="ORF">S01H1_11179</name>
</gene>
<organism evidence="6">
    <name type="scientific">marine sediment metagenome</name>
    <dbReference type="NCBI Taxonomy" id="412755"/>
    <lineage>
        <taxon>unclassified sequences</taxon>
        <taxon>metagenomes</taxon>
        <taxon>ecological metagenomes</taxon>
    </lineage>
</organism>
<dbReference type="GO" id="GO:0003887">
    <property type="term" value="F:DNA-directed DNA polymerase activity"/>
    <property type="evidence" value="ECO:0007669"/>
    <property type="project" value="UniProtKB-KW"/>
</dbReference>
<dbReference type="EMBL" id="BARS01005696">
    <property type="protein sequence ID" value="GAF77321.1"/>
    <property type="molecule type" value="Genomic_DNA"/>
</dbReference>
<keyword evidence="2" id="KW-0548">Nucleotidyltransferase</keyword>
<dbReference type="PANTHER" id="PTHR34388:SF1">
    <property type="entry name" value="DNA POLYMERASE III SUBUNIT DELTA"/>
    <property type="match status" value="1"/>
</dbReference>
<protein>
    <recommendedName>
        <fullName evidence="5">DNA polymerase III delta N-terminal domain-containing protein</fullName>
    </recommendedName>
</protein>
<dbReference type="GO" id="GO:0009360">
    <property type="term" value="C:DNA polymerase III complex"/>
    <property type="evidence" value="ECO:0007669"/>
    <property type="project" value="InterPro"/>
</dbReference>
<feature type="non-terminal residue" evidence="6">
    <location>
        <position position="169"/>
    </location>
</feature>
<dbReference type="AlphaFoldDB" id="X0SQA5"/>
<keyword evidence="1" id="KW-0808">Transferase</keyword>
<sequence>MLYILFGPDDFSLREELERIKDGLGDRESLSSNITVFEGKQVSLGQLMDACTALPFMGPHRLVIIEGLLTHFEGNRAGPKKGLAKEWGELKKRVGDMPPSTVLILADGPIKKDNALLKGLSPLATVKEFPLLRGTALQGWIRRRVKEGEGSISPDAVRILASLVGENLW</sequence>
<dbReference type="GO" id="GO:0006261">
    <property type="term" value="P:DNA-templated DNA replication"/>
    <property type="evidence" value="ECO:0007669"/>
    <property type="project" value="TreeGrafter"/>
</dbReference>
<evidence type="ECO:0000256" key="1">
    <source>
        <dbReference type="ARBA" id="ARBA00022679"/>
    </source>
</evidence>
<evidence type="ECO:0000256" key="4">
    <source>
        <dbReference type="ARBA" id="ARBA00022932"/>
    </source>
</evidence>
<dbReference type="InterPro" id="IPR005790">
    <property type="entry name" value="DNA_polIII_delta"/>
</dbReference>
<dbReference type="InterPro" id="IPR010372">
    <property type="entry name" value="DNA_pol3_delta_N"/>
</dbReference>
<dbReference type="PANTHER" id="PTHR34388">
    <property type="entry name" value="DNA POLYMERASE III SUBUNIT DELTA"/>
    <property type="match status" value="1"/>
</dbReference>
<evidence type="ECO:0000256" key="3">
    <source>
        <dbReference type="ARBA" id="ARBA00022705"/>
    </source>
</evidence>
<comment type="caution">
    <text evidence="6">The sequence shown here is derived from an EMBL/GenBank/DDBJ whole genome shotgun (WGS) entry which is preliminary data.</text>
</comment>
<dbReference type="NCBIfam" id="TIGR01128">
    <property type="entry name" value="holA"/>
    <property type="match status" value="1"/>
</dbReference>
<evidence type="ECO:0000259" key="5">
    <source>
        <dbReference type="Pfam" id="PF06144"/>
    </source>
</evidence>
<proteinExistence type="predicted"/>
<dbReference type="Gene3D" id="3.40.50.300">
    <property type="entry name" value="P-loop containing nucleotide triphosphate hydrolases"/>
    <property type="match status" value="1"/>
</dbReference>
<dbReference type="Gene3D" id="1.10.8.60">
    <property type="match status" value="1"/>
</dbReference>
<dbReference type="InterPro" id="IPR027417">
    <property type="entry name" value="P-loop_NTPase"/>
</dbReference>
<name>X0SQA5_9ZZZZ</name>
<evidence type="ECO:0000313" key="6">
    <source>
        <dbReference type="EMBL" id="GAF77321.1"/>
    </source>
</evidence>
<keyword evidence="4" id="KW-0239">DNA-directed DNA polymerase</keyword>
<dbReference type="SUPFAM" id="SSF52540">
    <property type="entry name" value="P-loop containing nucleoside triphosphate hydrolases"/>
    <property type="match status" value="1"/>
</dbReference>
<dbReference type="GO" id="GO:0003677">
    <property type="term" value="F:DNA binding"/>
    <property type="evidence" value="ECO:0007669"/>
    <property type="project" value="InterPro"/>
</dbReference>
<evidence type="ECO:0000256" key="2">
    <source>
        <dbReference type="ARBA" id="ARBA00022695"/>
    </source>
</evidence>